<dbReference type="InterPro" id="IPR011251">
    <property type="entry name" value="Luciferase-like_dom"/>
</dbReference>
<dbReference type="PANTHER" id="PTHR30137:SF15">
    <property type="entry name" value="BLL6902 PROTEIN"/>
    <property type="match status" value="1"/>
</dbReference>
<feature type="region of interest" description="Disordered" evidence="1">
    <location>
        <begin position="337"/>
        <end position="367"/>
    </location>
</feature>
<dbReference type="RefSeq" id="WP_104840340.1">
    <property type="nucleotide sequence ID" value="NZ_CP024308.1"/>
</dbReference>
<dbReference type="AlphaFoldDB" id="A0A2L0HAI0"/>
<keyword evidence="3" id="KW-0614">Plasmid</keyword>
<protein>
    <submittedName>
        <fullName evidence="3">Luciferase-like monooxygenase protein</fullName>
    </submittedName>
</protein>
<keyword evidence="3" id="KW-0560">Oxidoreductase</keyword>
<keyword evidence="3" id="KW-0503">Monooxygenase</keyword>
<name>A0A2L0HAI0_RHIFR</name>
<dbReference type="SUPFAM" id="SSF51679">
    <property type="entry name" value="Bacterial luciferase-like"/>
    <property type="match status" value="1"/>
</dbReference>
<organism evidence="3 4">
    <name type="scientific">Rhizobium fredii</name>
    <name type="common">Sinorhizobium fredii</name>
    <dbReference type="NCBI Taxonomy" id="380"/>
    <lineage>
        <taxon>Bacteria</taxon>
        <taxon>Pseudomonadati</taxon>
        <taxon>Pseudomonadota</taxon>
        <taxon>Alphaproteobacteria</taxon>
        <taxon>Hyphomicrobiales</taxon>
        <taxon>Rhizobiaceae</taxon>
        <taxon>Sinorhizobium/Ensifer group</taxon>
        <taxon>Sinorhizobium</taxon>
    </lineage>
</organism>
<feature type="domain" description="Luciferase-like" evidence="2">
    <location>
        <begin position="25"/>
        <end position="268"/>
    </location>
</feature>
<dbReference type="GO" id="GO:0005829">
    <property type="term" value="C:cytosol"/>
    <property type="evidence" value="ECO:0007669"/>
    <property type="project" value="TreeGrafter"/>
</dbReference>
<geneLocation type="plasmid" evidence="4">
    <name>psfrenxt3a</name>
</geneLocation>
<evidence type="ECO:0000259" key="2">
    <source>
        <dbReference type="Pfam" id="PF00296"/>
    </source>
</evidence>
<dbReference type="InterPro" id="IPR036661">
    <property type="entry name" value="Luciferase-like_sf"/>
</dbReference>
<dbReference type="EMBL" id="CP024308">
    <property type="protein sequence ID" value="AUX78508.1"/>
    <property type="molecule type" value="Genomic_DNA"/>
</dbReference>
<dbReference type="PANTHER" id="PTHR30137">
    <property type="entry name" value="LUCIFERASE-LIKE MONOOXYGENASE"/>
    <property type="match status" value="1"/>
</dbReference>
<dbReference type="Pfam" id="PF00296">
    <property type="entry name" value="Bac_luciferase"/>
    <property type="match status" value="1"/>
</dbReference>
<evidence type="ECO:0000313" key="3">
    <source>
        <dbReference type="EMBL" id="AUX78508.1"/>
    </source>
</evidence>
<dbReference type="InterPro" id="IPR050766">
    <property type="entry name" value="Bact_Lucif_Oxidored"/>
</dbReference>
<dbReference type="Proteomes" id="UP000239340">
    <property type="component" value="Plasmid pSfreNXT3a"/>
</dbReference>
<dbReference type="GO" id="GO:0004497">
    <property type="term" value="F:monooxygenase activity"/>
    <property type="evidence" value="ECO:0007669"/>
    <property type="project" value="UniProtKB-KW"/>
</dbReference>
<dbReference type="GO" id="GO:0016705">
    <property type="term" value="F:oxidoreductase activity, acting on paired donors, with incorporation or reduction of molecular oxygen"/>
    <property type="evidence" value="ECO:0007669"/>
    <property type="project" value="InterPro"/>
</dbReference>
<evidence type="ECO:0000313" key="4">
    <source>
        <dbReference type="Proteomes" id="UP000239340"/>
    </source>
</evidence>
<feature type="compositionally biased region" description="Basic and acidic residues" evidence="1">
    <location>
        <begin position="358"/>
        <end position="367"/>
    </location>
</feature>
<reference evidence="3 4" key="1">
    <citation type="submission" date="2017-10" db="EMBL/GenBank/DDBJ databases">
        <title>Analysis of the genome sequences of Rhizobium populations associated to common bean (phaseolus vulgaris).</title>
        <authorList>
            <person name="Bustos P."/>
            <person name="Santamaria R.I."/>
            <person name="Miranda-Sanchez F."/>
            <person name="Perez-Carrascal O."/>
            <person name="Juarez S."/>
            <person name="Lozano L."/>
            <person name="Martinez-Flores I."/>
            <person name="Vinuesa P."/>
            <person name="Martinez-Romero E."/>
            <person name="Cevallos M.A."/>
            <person name="Romero D."/>
            <person name="Davila G."/>
            <person name="Gonzalez V."/>
        </authorList>
    </citation>
    <scope>NUCLEOTIDE SEQUENCE [LARGE SCALE GENOMIC DNA]</scope>
    <source>
        <strain evidence="3 4">NXT3</strain>
        <plasmid evidence="4">Plasmid psfrenxt3a</plasmid>
    </source>
</reference>
<accession>A0A2L0HAI0</accession>
<dbReference type="Gene3D" id="3.20.20.30">
    <property type="entry name" value="Luciferase-like domain"/>
    <property type="match status" value="1"/>
</dbReference>
<gene>
    <name evidence="3" type="ORF">NXT3_PA00218</name>
</gene>
<evidence type="ECO:0000256" key="1">
    <source>
        <dbReference type="SAM" id="MobiDB-lite"/>
    </source>
</evidence>
<sequence>MTNRKVSISHIGFLSPGNYRDDDPVEGLEKTLALLEYGEALGFDGAWVRQRHLEPGISSAAAFLAAATQRTSRIELGTAVIPIGYENPYRLAEDLGTVDVLSRGRLNVGLSAGRPPHLDLIAPLAFDGDWSSYNFSHARVLRFAENLRGNFLGGGDNVITTPFGPKRPRLQPYAKGLIERLWYGGGSLRSGQWAGANGFNLLIGNVTTGEETDDFFVAQARQLASYRSSGGTEKRVALGRVIVPFDSADALTRRRYREYAAGRHARTLSPQGERRTLYARDLVGTSEEILERLFADPLLPAVSELRVELPYEFEEENYRQILEDVVTRIAPELGWVAPDASDKDESGDSLAPPMRQTEISHEHAQTV</sequence>
<proteinExistence type="predicted"/>